<dbReference type="Pfam" id="PF03099">
    <property type="entry name" value="BPL_LplA_LipB"/>
    <property type="match status" value="1"/>
</dbReference>
<organism evidence="7 8">
    <name type="scientific">Anthropogastromicrobium aceti</name>
    <dbReference type="NCBI Taxonomy" id="2981768"/>
    <lineage>
        <taxon>Bacteria</taxon>
        <taxon>Bacillati</taxon>
        <taxon>Bacillota</taxon>
        <taxon>Clostridia</taxon>
        <taxon>Lachnospirales</taxon>
        <taxon>Lachnospiraceae</taxon>
        <taxon>Anthropogastromicrobium</taxon>
    </lineage>
</organism>
<dbReference type="NCBIfam" id="TIGR00121">
    <property type="entry name" value="birA_ligase"/>
    <property type="match status" value="1"/>
</dbReference>
<keyword evidence="4 5" id="KW-0092">Biotin</keyword>
<dbReference type="Pfam" id="PF02237">
    <property type="entry name" value="BPL_C"/>
    <property type="match status" value="1"/>
</dbReference>
<dbReference type="InterPro" id="IPR003142">
    <property type="entry name" value="BPL_C"/>
</dbReference>
<dbReference type="InterPro" id="IPR013196">
    <property type="entry name" value="HTH_11"/>
</dbReference>
<dbReference type="InterPro" id="IPR036390">
    <property type="entry name" value="WH_DNA-bd_sf"/>
</dbReference>
<dbReference type="Gene3D" id="3.30.930.10">
    <property type="entry name" value="Bira Bifunctional Protein, Domain 2"/>
    <property type="match status" value="1"/>
</dbReference>
<evidence type="ECO:0000256" key="3">
    <source>
        <dbReference type="ARBA" id="ARBA00022840"/>
    </source>
</evidence>
<evidence type="ECO:0000259" key="6">
    <source>
        <dbReference type="PROSITE" id="PS51733"/>
    </source>
</evidence>
<dbReference type="InterPro" id="IPR030855">
    <property type="entry name" value="Bifunct_BirA"/>
</dbReference>
<feature type="domain" description="BPL/LPL catalytic" evidence="6">
    <location>
        <begin position="69"/>
        <end position="255"/>
    </location>
</feature>
<dbReference type="EC" id="6.3.4.15" evidence="5"/>
<comment type="caution">
    <text evidence="7">The sequence shown here is derived from an EMBL/GenBank/DDBJ whole genome shotgun (WGS) entry which is preliminary data.</text>
</comment>
<feature type="DNA-binding region" description="H-T-H motif" evidence="5">
    <location>
        <begin position="18"/>
        <end position="37"/>
    </location>
</feature>
<protein>
    <recommendedName>
        <fullName evidence="5">Bifunctional ligase/repressor BirA</fullName>
    </recommendedName>
    <alternativeName>
        <fullName evidence="5">Biotin--[acetyl-CoA-carboxylase] ligase</fullName>
        <ecNumber evidence="5">6.3.4.15</ecNumber>
    </alternativeName>
    <alternativeName>
        <fullName evidence="5">Biotin--protein ligase</fullName>
    </alternativeName>
    <alternativeName>
        <fullName evidence="5">Biotin-[acetyl-CoA carboxylase] synthetase</fullName>
    </alternativeName>
</protein>
<comment type="function">
    <text evidence="5">Acts both as a biotin--[acetyl-CoA-carboxylase] ligase and a repressor.</text>
</comment>
<keyword evidence="3 5" id="KW-0067">ATP-binding</keyword>
<dbReference type="GO" id="GO:0006355">
    <property type="term" value="P:regulation of DNA-templated transcription"/>
    <property type="evidence" value="ECO:0007669"/>
    <property type="project" value="UniProtKB-UniRule"/>
</dbReference>
<dbReference type="InterPro" id="IPR004143">
    <property type="entry name" value="BPL_LPL_catalytic"/>
</dbReference>
<dbReference type="PANTHER" id="PTHR12835:SF5">
    <property type="entry name" value="BIOTIN--PROTEIN LIGASE"/>
    <property type="match status" value="1"/>
</dbReference>
<reference evidence="7 8" key="1">
    <citation type="submission" date="2021-10" db="EMBL/GenBank/DDBJ databases">
        <title>Anaerobic single-cell dispensing facilitates the cultivation of human gut bacteria.</title>
        <authorList>
            <person name="Afrizal A."/>
        </authorList>
    </citation>
    <scope>NUCLEOTIDE SEQUENCE [LARGE SCALE GENOMIC DNA]</scope>
    <source>
        <strain evidence="7 8">CLA-AA-H224</strain>
    </source>
</reference>
<dbReference type="CDD" id="cd16442">
    <property type="entry name" value="BPL"/>
    <property type="match status" value="1"/>
</dbReference>
<dbReference type="PANTHER" id="PTHR12835">
    <property type="entry name" value="BIOTIN PROTEIN LIGASE"/>
    <property type="match status" value="1"/>
</dbReference>
<evidence type="ECO:0000313" key="8">
    <source>
        <dbReference type="Proteomes" id="UP001198200"/>
    </source>
</evidence>
<dbReference type="HAMAP" id="MF_00978">
    <property type="entry name" value="Bifunct_BirA"/>
    <property type="match status" value="1"/>
</dbReference>
<dbReference type="Gene3D" id="2.30.30.100">
    <property type="match status" value="1"/>
</dbReference>
<dbReference type="Pfam" id="PF08279">
    <property type="entry name" value="HTH_11"/>
    <property type="match status" value="1"/>
</dbReference>
<dbReference type="InterPro" id="IPR045864">
    <property type="entry name" value="aa-tRNA-synth_II/BPL/LPL"/>
</dbReference>
<dbReference type="SUPFAM" id="SSF50037">
    <property type="entry name" value="C-terminal domain of transcriptional repressors"/>
    <property type="match status" value="1"/>
</dbReference>
<dbReference type="GO" id="GO:0009249">
    <property type="term" value="P:protein lipoylation"/>
    <property type="evidence" value="ECO:0007669"/>
    <property type="project" value="UniProtKB-ARBA"/>
</dbReference>
<dbReference type="AlphaFoldDB" id="A0AAE3E223"/>
<comment type="caution">
    <text evidence="5">Lacks conserved residue(s) required for the propagation of feature annotation.</text>
</comment>
<keyword evidence="1 5" id="KW-0436">Ligase</keyword>
<keyword evidence="5" id="KW-0238">DNA-binding</keyword>
<dbReference type="InterPro" id="IPR008988">
    <property type="entry name" value="Transcriptional_repressor_C"/>
</dbReference>
<evidence type="ECO:0000256" key="1">
    <source>
        <dbReference type="ARBA" id="ARBA00022598"/>
    </source>
</evidence>
<keyword evidence="5" id="KW-0805">Transcription regulation</keyword>
<feature type="binding site" evidence="5">
    <location>
        <position position="113"/>
    </location>
    <ligand>
        <name>biotin</name>
        <dbReference type="ChEBI" id="CHEBI:57586"/>
    </ligand>
</feature>
<evidence type="ECO:0000313" key="7">
    <source>
        <dbReference type="EMBL" id="MCC2220627.1"/>
    </source>
</evidence>
<dbReference type="Gene3D" id="1.10.10.10">
    <property type="entry name" value="Winged helix-like DNA-binding domain superfamily/Winged helix DNA-binding domain"/>
    <property type="match status" value="1"/>
</dbReference>
<keyword evidence="5" id="KW-0804">Transcription</keyword>
<evidence type="ECO:0000256" key="5">
    <source>
        <dbReference type="HAMAP-Rule" id="MF_00978"/>
    </source>
</evidence>
<comment type="catalytic activity">
    <reaction evidence="5">
        <text>biotin + L-lysyl-[protein] + ATP = N(6)-biotinyl-L-lysyl-[protein] + AMP + diphosphate + H(+)</text>
        <dbReference type="Rhea" id="RHEA:11756"/>
        <dbReference type="Rhea" id="RHEA-COMP:9752"/>
        <dbReference type="Rhea" id="RHEA-COMP:10505"/>
        <dbReference type="ChEBI" id="CHEBI:15378"/>
        <dbReference type="ChEBI" id="CHEBI:29969"/>
        <dbReference type="ChEBI" id="CHEBI:30616"/>
        <dbReference type="ChEBI" id="CHEBI:33019"/>
        <dbReference type="ChEBI" id="CHEBI:57586"/>
        <dbReference type="ChEBI" id="CHEBI:83144"/>
        <dbReference type="ChEBI" id="CHEBI:456215"/>
        <dbReference type="EC" id="6.3.4.15"/>
    </reaction>
</comment>
<evidence type="ECO:0000256" key="2">
    <source>
        <dbReference type="ARBA" id="ARBA00022741"/>
    </source>
</evidence>
<dbReference type="EMBL" id="JAJEQN010000005">
    <property type="protein sequence ID" value="MCC2220627.1"/>
    <property type="molecule type" value="Genomic_DNA"/>
</dbReference>
<dbReference type="SUPFAM" id="SSF55681">
    <property type="entry name" value="Class II aaRS and biotin synthetases"/>
    <property type="match status" value="1"/>
</dbReference>
<dbReference type="GO" id="GO:0005524">
    <property type="term" value="F:ATP binding"/>
    <property type="evidence" value="ECO:0007669"/>
    <property type="project" value="UniProtKB-UniRule"/>
</dbReference>
<comment type="similarity">
    <text evidence="5">Belongs to the biotin--protein ligase family.</text>
</comment>
<dbReference type="GO" id="GO:0003677">
    <property type="term" value="F:DNA binding"/>
    <property type="evidence" value="ECO:0007669"/>
    <property type="project" value="UniProtKB-UniRule"/>
</dbReference>
<dbReference type="InterPro" id="IPR004408">
    <property type="entry name" value="Biotin_CoA_COase_ligase"/>
</dbReference>
<name>A0AAE3E223_9FIRM</name>
<dbReference type="GO" id="GO:0005737">
    <property type="term" value="C:cytoplasm"/>
    <property type="evidence" value="ECO:0007669"/>
    <property type="project" value="TreeGrafter"/>
</dbReference>
<feature type="binding site" evidence="5">
    <location>
        <begin position="89"/>
        <end position="91"/>
    </location>
    <ligand>
        <name>biotin</name>
        <dbReference type="ChEBI" id="CHEBI:57586"/>
    </ligand>
</feature>
<dbReference type="RefSeq" id="WP_308731150.1">
    <property type="nucleotide sequence ID" value="NZ_JAJEQN010000005.1"/>
</dbReference>
<dbReference type="GO" id="GO:0004077">
    <property type="term" value="F:biotin--[biotin carboxyl-carrier protein] ligase activity"/>
    <property type="evidence" value="ECO:0007669"/>
    <property type="project" value="UniProtKB-UniRule"/>
</dbReference>
<keyword evidence="2 5" id="KW-0547">Nucleotide-binding</keyword>
<sequence>MKQKLLELLQSTEGFLSGQELSDYLNVSRTAVWKVMKSLEEDGYEIEAVRNKGYSLKKEPDILTKESCASRINTKWLGKNLMVYDVTDSTNTRLKLAGEQGAPNGSVAVANAQEAGKGRLGRHWETPKGSALAFSLLLRPQIQPENASMLTLVAALAVSRAIDGYAGIKTQIKWPNDIVYQGKKLCGILTEMSADMDQIHYVIVGIGINVQMTDFPKEIQNTATSLKLVTGKTLLRNELLAKVLEEFEVLYEQFVSAESLKNLKAEYESRLANKDNRVNVLAPSGAWQGICLGIKEDGALLVQREDGKVEEVIAGEVSVRGIYGYV</sequence>
<dbReference type="SUPFAM" id="SSF46785">
    <property type="entry name" value="Winged helix' DNA-binding domain"/>
    <property type="match status" value="1"/>
</dbReference>
<keyword evidence="8" id="KW-1185">Reference proteome</keyword>
<keyword evidence="5" id="KW-0678">Repressor</keyword>
<proteinExistence type="inferred from homology"/>
<accession>A0AAE3E223</accession>
<gene>
    <name evidence="5" type="primary">birA</name>
    <name evidence="7" type="ORF">LKD48_03050</name>
</gene>
<dbReference type="Proteomes" id="UP001198200">
    <property type="component" value="Unassembled WGS sequence"/>
</dbReference>
<evidence type="ECO:0000256" key="4">
    <source>
        <dbReference type="ARBA" id="ARBA00023267"/>
    </source>
</evidence>
<dbReference type="PROSITE" id="PS51733">
    <property type="entry name" value="BPL_LPL_CATALYTIC"/>
    <property type="match status" value="1"/>
</dbReference>
<feature type="binding site" evidence="5">
    <location>
        <position position="184"/>
    </location>
    <ligand>
        <name>biotin</name>
        <dbReference type="ChEBI" id="CHEBI:57586"/>
    </ligand>
</feature>
<dbReference type="InterPro" id="IPR036388">
    <property type="entry name" value="WH-like_DNA-bd_sf"/>
</dbReference>
<dbReference type="GO" id="GO:0016740">
    <property type="term" value="F:transferase activity"/>
    <property type="evidence" value="ECO:0007669"/>
    <property type="project" value="UniProtKB-ARBA"/>
</dbReference>